<dbReference type="EMBL" id="CP143577">
    <property type="protein sequence ID" value="WVN22229.1"/>
    <property type="molecule type" value="Genomic_DNA"/>
</dbReference>
<keyword evidence="1" id="KW-0378">Hydrolase</keyword>
<dbReference type="SUPFAM" id="SSF52980">
    <property type="entry name" value="Restriction endonuclease-like"/>
    <property type="match status" value="1"/>
</dbReference>
<dbReference type="Gene3D" id="3.40.580.10">
    <property type="entry name" value="Eco RI Endonuclease, subunit A"/>
    <property type="match status" value="1"/>
</dbReference>
<dbReference type="InterPro" id="IPR011336">
    <property type="entry name" value="Restrct_endonuc_II_EcoRI/MunI"/>
</dbReference>
<accession>A0ABZ2AJE1</accession>
<proteinExistence type="predicted"/>
<dbReference type="Pfam" id="PF02963">
    <property type="entry name" value="EcoRI"/>
    <property type="match status" value="2"/>
</dbReference>
<reference evidence="1" key="1">
    <citation type="submission" date="2024-01" db="EMBL/GenBank/DDBJ databases">
        <title>Complete genome sequence of Mycoplasma arginini type strain G 230.</title>
        <authorList>
            <person name="Spergser J."/>
        </authorList>
    </citation>
    <scope>NUCLEOTIDE SEQUENCE</scope>
    <source>
        <strain evidence="1">NCTC 10129</strain>
    </source>
</reference>
<dbReference type="Proteomes" id="UP001432074">
    <property type="component" value="Chromosome"/>
</dbReference>
<evidence type="ECO:0000313" key="1">
    <source>
        <dbReference type="EMBL" id="WVN22229.1"/>
    </source>
</evidence>
<dbReference type="GO" id="GO:0004519">
    <property type="term" value="F:endonuclease activity"/>
    <property type="evidence" value="ECO:0007669"/>
    <property type="project" value="UniProtKB-KW"/>
</dbReference>
<evidence type="ECO:0000313" key="2">
    <source>
        <dbReference type="Proteomes" id="UP001432074"/>
    </source>
</evidence>
<protein>
    <submittedName>
        <fullName evidence="1">EcoRI family type II restriction endonuclease</fullName>
    </submittedName>
</protein>
<organism evidence="1 2">
    <name type="scientific">Mycoplasmopsis arginini</name>
    <name type="common">Mycoplasma arginini</name>
    <dbReference type="NCBI Taxonomy" id="2094"/>
    <lineage>
        <taxon>Bacteria</taxon>
        <taxon>Bacillati</taxon>
        <taxon>Mycoplasmatota</taxon>
        <taxon>Mycoplasmoidales</taxon>
        <taxon>Metamycoplasmataceae</taxon>
        <taxon>Mycoplasmopsis</taxon>
    </lineage>
</organism>
<dbReference type="InterPro" id="IPR011335">
    <property type="entry name" value="Restrct_endonuc-II-like"/>
</dbReference>
<sequence length="226" mass="25365">MAILDTKTTSESQIKPTVCYFTNDAHVQEKLLQDVVLSVLENLKKKHPSLSFELKPRLFLTEIAKIVNKIESSTSFSSNFDSTFICPDGGIIYVIDPNDVTKKYPILISEMKTQGTLSPAKGNAIERLGKNVIALRTFLANEQIIPLVVFCSGSDFSSNSIILDRLATIAQFAPLNQINLFNGTFVSSGSYFYNESNFKFDDMYKICYKIATRALLFFASKYDFEV</sequence>
<gene>
    <name evidence="1" type="ORF">V2E25_01360</name>
</gene>
<keyword evidence="1" id="KW-0540">Nuclease</keyword>
<keyword evidence="2" id="KW-1185">Reference proteome</keyword>
<dbReference type="InterPro" id="IPR004221">
    <property type="entry name" value="Restrct_endonuc_II_EcoRI"/>
</dbReference>
<dbReference type="RefSeq" id="WP_129694561.1">
    <property type="nucleotide sequence ID" value="NZ_CP143577.1"/>
</dbReference>
<name>A0ABZ2AJE1_MYCAR</name>
<keyword evidence="1" id="KW-0255">Endonuclease</keyword>